<evidence type="ECO:0000313" key="4">
    <source>
        <dbReference type="EMBL" id="VFK02049.1"/>
    </source>
</evidence>
<evidence type="ECO:0000313" key="2">
    <source>
        <dbReference type="EMBL" id="VFJ95213.1"/>
    </source>
</evidence>
<feature type="transmembrane region" description="Helical" evidence="1">
    <location>
        <begin position="12"/>
        <end position="34"/>
    </location>
</feature>
<proteinExistence type="predicted"/>
<dbReference type="Gene3D" id="2.160.20.80">
    <property type="entry name" value="E3 ubiquitin-protein ligase SopA"/>
    <property type="match status" value="1"/>
</dbReference>
<accession>A0A450VB93</accession>
<dbReference type="Pfam" id="PF00805">
    <property type="entry name" value="Pentapeptide"/>
    <property type="match status" value="1"/>
</dbReference>
<dbReference type="EMBL" id="CAADFI010000083">
    <property type="protein sequence ID" value="VFJ95855.1"/>
    <property type="molecule type" value="Genomic_DNA"/>
</dbReference>
<dbReference type="EMBL" id="CAADFJ010000080">
    <property type="protein sequence ID" value="VFK02049.1"/>
    <property type="molecule type" value="Genomic_DNA"/>
</dbReference>
<sequence>MNKLPIPVRKTLWVFYLLTLPLLRGLYGLPWFLYTLSGLRHIVELIWIKRPNAPDYQKPPTFVLWVVGIYVGLYGIAATNHEAALDRVENRMGALASQLATGDGEAFKKLISQIPRIQWMRTPLEPDLMWPFRGNSVFTSLFVREPNPEILQWTRETLRTWKGKLAGVNLKFANLSGAELTGADLSGARLGEIENWKATVSIRKANILGIKNAPEGFREWALEKGAVEMAPAAWKAFVEKGYE</sequence>
<keyword evidence="1" id="KW-0812">Transmembrane</keyword>
<dbReference type="SUPFAM" id="SSF141571">
    <property type="entry name" value="Pentapeptide repeat-like"/>
    <property type="match status" value="1"/>
</dbReference>
<dbReference type="InterPro" id="IPR001646">
    <property type="entry name" value="5peptide_repeat"/>
</dbReference>
<keyword evidence="1" id="KW-1133">Transmembrane helix</keyword>
<name>A0A450VB93_9GAMM</name>
<evidence type="ECO:0000313" key="3">
    <source>
        <dbReference type="EMBL" id="VFJ95855.1"/>
    </source>
</evidence>
<keyword evidence="1" id="KW-0472">Membrane</keyword>
<dbReference type="EMBL" id="CAADFG010000084">
    <property type="protein sequence ID" value="VFJ95213.1"/>
    <property type="molecule type" value="Genomic_DNA"/>
</dbReference>
<feature type="transmembrane region" description="Helical" evidence="1">
    <location>
        <begin position="62"/>
        <end position="81"/>
    </location>
</feature>
<dbReference type="AlphaFoldDB" id="A0A450VB93"/>
<reference evidence="4" key="1">
    <citation type="submission" date="2019-02" db="EMBL/GenBank/DDBJ databases">
        <authorList>
            <person name="Gruber-Vodicka R. H."/>
            <person name="Seah K. B. B."/>
        </authorList>
    </citation>
    <scope>NUCLEOTIDE SEQUENCE</scope>
    <source>
        <strain evidence="4">BECK_SA2B12</strain>
        <strain evidence="2">BECK_SA2B15</strain>
        <strain evidence="3">BECK_SA2B20</strain>
    </source>
</reference>
<organism evidence="4">
    <name type="scientific">Candidatus Kentrum eta</name>
    <dbReference type="NCBI Taxonomy" id="2126337"/>
    <lineage>
        <taxon>Bacteria</taxon>
        <taxon>Pseudomonadati</taxon>
        <taxon>Pseudomonadota</taxon>
        <taxon>Gammaproteobacteria</taxon>
        <taxon>Candidatus Kentrum</taxon>
    </lineage>
</organism>
<evidence type="ECO:0000256" key="1">
    <source>
        <dbReference type="SAM" id="Phobius"/>
    </source>
</evidence>
<protein>
    <submittedName>
        <fullName evidence="4">Pentapeptide repeat-containing protein</fullName>
    </submittedName>
</protein>
<gene>
    <name evidence="2" type="ORF">BECKH772A_GA0070896_100845</name>
    <name evidence="3" type="ORF">BECKH772B_GA0070898_100836</name>
    <name evidence="4" type="ORF">BECKH772C_GA0070978_100807</name>
</gene>